<evidence type="ECO:0000256" key="2">
    <source>
        <dbReference type="SAM" id="MobiDB-lite"/>
    </source>
</evidence>
<comment type="caution">
    <text evidence="3">The sequence shown here is derived from an EMBL/GenBank/DDBJ whole genome shotgun (WGS) entry which is preliminary data.</text>
</comment>
<reference evidence="4" key="1">
    <citation type="journal article" date="2019" name="Int. J. Syst. Evol. Microbiol.">
        <title>The Global Catalogue of Microorganisms (GCM) 10K type strain sequencing project: providing services to taxonomists for standard genome sequencing and annotation.</title>
        <authorList>
            <consortium name="The Broad Institute Genomics Platform"/>
            <consortium name="The Broad Institute Genome Sequencing Center for Infectious Disease"/>
            <person name="Wu L."/>
            <person name="Ma J."/>
        </authorList>
    </citation>
    <scope>NUCLEOTIDE SEQUENCE [LARGE SCALE GENOMIC DNA]</scope>
    <source>
        <strain evidence="4">NBRC 112299</strain>
    </source>
</reference>
<dbReference type="CDD" id="cd05233">
    <property type="entry name" value="SDR_c"/>
    <property type="match status" value="1"/>
</dbReference>
<comment type="similarity">
    <text evidence="1">Belongs to the short-chain dehydrogenases/reductases (SDR) family.</text>
</comment>
<dbReference type="PANTHER" id="PTHR43943:SF2">
    <property type="entry name" value="DEHYDROGENASE_REDUCTASE 4"/>
    <property type="match status" value="1"/>
</dbReference>
<dbReference type="InterPro" id="IPR036291">
    <property type="entry name" value="NAD(P)-bd_dom_sf"/>
</dbReference>
<gene>
    <name evidence="3" type="ORF">GCM10025876_33950</name>
</gene>
<dbReference type="Pfam" id="PF00106">
    <property type="entry name" value="adh_short"/>
    <property type="match status" value="2"/>
</dbReference>
<dbReference type="SUPFAM" id="SSF51735">
    <property type="entry name" value="NAD(P)-binding Rossmann-fold domains"/>
    <property type="match status" value="1"/>
</dbReference>
<dbReference type="RefSeq" id="WP_431308365.1">
    <property type="nucleotide sequence ID" value="NZ_BSUN01000001.1"/>
</dbReference>
<dbReference type="Gene3D" id="3.40.50.720">
    <property type="entry name" value="NAD(P)-binding Rossmann-like Domain"/>
    <property type="match status" value="1"/>
</dbReference>
<dbReference type="InterPro" id="IPR002347">
    <property type="entry name" value="SDR_fam"/>
</dbReference>
<dbReference type="EMBL" id="BSUN01000001">
    <property type="protein sequence ID" value="GMA37191.1"/>
    <property type="molecule type" value="Genomic_DNA"/>
</dbReference>
<feature type="compositionally biased region" description="Basic and acidic residues" evidence="2">
    <location>
        <begin position="209"/>
        <end position="226"/>
    </location>
</feature>
<dbReference type="PRINTS" id="PR00081">
    <property type="entry name" value="GDHRDH"/>
</dbReference>
<dbReference type="Proteomes" id="UP001157125">
    <property type="component" value="Unassembled WGS sequence"/>
</dbReference>
<dbReference type="InterPro" id="IPR020904">
    <property type="entry name" value="Sc_DH/Rdtase_CS"/>
</dbReference>
<sequence length="337" mass="35469">MTHLPLAGKTALVTGVSRRRGIGFAVASRLLSDGASVFIQHHRANDVAQPWGGDDIDALVAELRALAGPDALVGEAGADLRSPTAPEALVAQAAALNGGLDILVCNQAKSGDDGSIHDMTAERLGAMWETNTRATLLMTAAFAALHGGRPGGARPGDRADGAPLEAPTGRVIWMTSGQGDGPMRGEVAYAASKAALSGVTATVAAELLEPRSHPQHDQPRSREHRISRLRLHRPRPRAHRRVAPADPVWPVRRPRRPREPHRLAGVRAGRMGGGSGPEVRRRAQPVLICTDLSASGHPQRPLGRSGVRDRALSDHWGARMGDWGAGVTGARVTVALG</sequence>
<proteinExistence type="inferred from homology"/>
<protein>
    <recommendedName>
        <fullName evidence="5">3-oxoacyl-[acyl-carrier protein] reductase</fullName>
    </recommendedName>
</protein>
<feature type="region of interest" description="Disordered" evidence="2">
    <location>
        <begin position="209"/>
        <end position="230"/>
    </location>
</feature>
<accession>A0ABQ6IIH4</accession>
<name>A0ABQ6IIH4_9MICO</name>
<organism evidence="3 4">
    <name type="scientific">Demequina litorisediminis</name>
    <dbReference type="NCBI Taxonomy" id="1849022"/>
    <lineage>
        <taxon>Bacteria</taxon>
        <taxon>Bacillati</taxon>
        <taxon>Actinomycetota</taxon>
        <taxon>Actinomycetes</taxon>
        <taxon>Micrococcales</taxon>
        <taxon>Demequinaceae</taxon>
        <taxon>Demequina</taxon>
    </lineage>
</organism>
<evidence type="ECO:0000313" key="3">
    <source>
        <dbReference type="EMBL" id="GMA37191.1"/>
    </source>
</evidence>
<keyword evidence="4" id="KW-1185">Reference proteome</keyword>
<dbReference type="PROSITE" id="PS00061">
    <property type="entry name" value="ADH_SHORT"/>
    <property type="match status" value="1"/>
</dbReference>
<evidence type="ECO:0008006" key="5">
    <source>
        <dbReference type="Google" id="ProtNLM"/>
    </source>
</evidence>
<evidence type="ECO:0000256" key="1">
    <source>
        <dbReference type="ARBA" id="ARBA00006484"/>
    </source>
</evidence>
<evidence type="ECO:0000313" key="4">
    <source>
        <dbReference type="Proteomes" id="UP001157125"/>
    </source>
</evidence>
<dbReference type="PANTHER" id="PTHR43943">
    <property type="entry name" value="DEHYDROGENASE/REDUCTASE (SDR FAMILY) MEMBER 4"/>
    <property type="match status" value="1"/>
</dbReference>